<dbReference type="PANTHER" id="PTHR45810">
    <property type="entry name" value="HISTONE H3.2"/>
    <property type="match status" value="1"/>
</dbReference>
<dbReference type="EMBL" id="HBKR01029592">
    <property type="protein sequence ID" value="CAE2324445.1"/>
    <property type="molecule type" value="Transcribed_RNA"/>
</dbReference>
<dbReference type="PRINTS" id="PR00622">
    <property type="entry name" value="HISTONEH3"/>
</dbReference>
<name>A0A7S4P5K3_9EUKA</name>
<accession>A0A7S4P5K3</accession>
<dbReference type="FunFam" id="1.10.20.10:FF:000088">
    <property type="entry name" value="Histone H3-like centromeric protein CSE4"/>
    <property type="match status" value="1"/>
</dbReference>
<dbReference type="AlphaFoldDB" id="A0A7S4P5K3"/>
<dbReference type="GO" id="GO:0046982">
    <property type="term" value="F:protein heterodimerization activity"/>
    <property type="evidence" value="ECO:0007669"/>
    <property type="project" value="InterPro"/>
</dbReference>
<dbReference type="InterPro" id="IPR009072">
    <property type="entry name" value="Histone-fold"/>
</dbReference>
<organism evidence="4">
    <name type="scientific">Paramoeba aestuarina</name>
    <dbReference type="NCBI Taxonomy" id="180227"/>
    <lineage>
        <taxon>Eukaryota</taxon>
        <taxon>Amoebozoa</taxon>
        <taxon>Discosea</taxon>
        <taxon>Flabellinia</taxon>
        <taxon>Dactylopodida</taxon>
        <taxon>Paramoebidae</taxon>
        <taxon>Paramoeba</taxon>
    </lineage>
</organism>
<feature type="region of interest" description="Disordered" evidence="2">
    <location>
        <begin position="1"/>
        <end position="82"/>
    </location>
</feature>
<dbReference type="CDD" id="cd22911">
    <property type="entry name" value="HFD_H3"/>
    <property type="match status" value="1"/>
</dbReference>
<sequence>MPRPSTSRKSVGGAARLVKNSIKTVKTSRKSISSSPSTSRKTSSTGTPRKSPSRRKSLNPQRRPSTSSSSSGAAQPARRRHRPGALALREIRYLQKTTLLLIPRLPFARLVREIALDFWRDDTLRFQADALEALQEAAEAYLTLLFEDVNLCAIHAKRVTIQVKDVQLARRIRGLSREALF</sequence>
<feature type="compositionally biased region" description="Low complexity" evidence="2">
    <location>
        <begin position="60"/>
        <end position="76"/>
    </location>
</feature>
<proteinExistence type="inferred from homology"/>
<dbReference type="Gene3D" id="1.10.20.10">
    <property type="entry name" value="Histone, subunit A"/>
    <property type="match status" value="1"/>
</dbReference>
<protein>
    <recommendedName>
        <fullName evidence="3">Core Histone H2A/H2B/H3 domain-containing protein</fullName>
    </recommendedName>
</protein>
<dbReference type="InterPro" id="IPR007125">
    <property type="entry name" value="H2A/H2B/H3"/>
</dbReference>
<evidence type="ECO:0000256" key="1">
    <source>
        <dbReference type="ARBA" id="ARBA00010343"/>
    </source>
</evidence>
<dbReference type="GO" id="GO:0003677">
    <property type="term" value="F:DNA binding"/>
    <property type="evidence" value="ECO:0007669"/>
    <property type="project" value="InterPro"/>
</dbReference>
<reference evidence="4" key="1">
    <citation type="submission" date="2021-01" db="EMBL/GenBank/DDBJ databases">
        <authorList>
            <person name="Corre E."/>
            <person name="Pelletier E."/>
            <person name="Niang G."/>
            <person name="Scheremetjew M."/>
            <person name="Finn R."/>
            <person name="Kale V."/>
            <person name="Holt S."/>
            <person name="Cochrane G."/>
            <person name="Meng A."/>
            <person name="Brown T."/>
            <person name="Cohen L."/>
        </authorList>
    </citation>
    <scope>NUCLEOTIDE SEQUENCE</scope>
    <source>
        <strain evidence="4">SoJaBio B1-5/56/2</strain>
    </source>
</reference>
<evidence type="ECO:0000313" key="4">
    <source>
        <dbReference type="EMBL" id="CAE2324445.1"/>
    </source>
</evidence>
<evidence type="ECO:0000256" key="2">
    <source>
        <dbReference type="SAM" id="MobiDB-lite"/>
    </source>
</evidence>
<dbReference type="PROSITE" id="PS00959">
    <property type="entry name" value="HISTONE_H3_2"/>
    <property type="match status" value="1"/>
</dbReference>
<dbReference type="Pfam" id="PF00125">
    <property type="entry name" value="Histone"/>
    <property type="match status" value="1"/>
</dbReference>
<dbReference type="GO" id="GO:0000786">
    <property type="term" value="C:nucleosome"/>
    <property type="evidence" value="ECO:0007669"/>
    <property type="project" value="InterPro"/>
</dbReference>
<feature type="compositionally biased region" description="Low complexity" evidence="2">
    <location>
        <begin position="21"/>
        <end position="50"/>
    </location>
</feature>
<dbReference type="GO" id="GO:0030527">
    <property type="term" value="F:structural constituent of chromatin"/>
    <property type="evidence" value="ECO:0007669"/>
    <property type="project" value="InterPro"/>
</dbReference>
<dbReference type="InterPro" id="IPR000164">
    <property type="entry name" value="Histone_H3/CENP-A"/>
</dbReference>
<dbReference type="SMART" id="SM00428">
    <property type="entry name" value="H3"/>
    <property type="match status" value="1"/>
</dbReference>
<evidence type="ECO:0000259" key="3">
    <source>
        <dbReference type="Pfam" id="PF00125"/>
    </source>
</evidence>
<gene>
    <name evidence="4" type="ORF">NAES01612_LOCUS19366</name>
</gene>
<dbReference type="SUPFAM" id="SSF47113">
    <property type="entry name" value="Histone-fold"/>
    <property type="match status" value="1"/>
</dbReference>
<feature type="domain" description="Core Histone H2A/H2B/H3" evidence="3">
    <location>
        <begin position="83"/>
        <end position="172"/>
    </location>
</feature>
<comment type="similarity">
    <text evidence="1">Belongs to the histone H3 family.</text>
</comment>